<feature type="transmembrane region" description="Helical" evidence="9">
    <location>
        <begin position="91"/>
        <end position="108"/>
    </location>
</feature>
<gene>
    <name evidence="9 11" type="primary">lspA</name>
    <name evidence="11" type="ORF">ACFOW7_01420</name>
</gene>
<keyword evidence="7 9" id="KW-1133">Transmembrane helix</keyword>
<proteinExistence type="inferred from homology"/>
<keyword evidence="6 9" id="KW-0378">Hydrolase</keyword>
<protein>
    <recommendedName>
        <fullName evidence="9">Lipoprotein signal peptidase</fullName>
        <ecNumber evidence="9">3.4.23.36</ecNumber>
    </recommendedName>
    <alternativeName>
        <fullName evidence="9">Prolipoprotein signal peptidase</fullName>
    </alternativeName>
    <alternativeName>
        <fullName evidence="9">Signal peptidase II</fullName>
        <shortName evidence="9">SPase II</shortName>
    </alternativeName>
</protein>
<dbReference type="PANTHER" id="PTHR33695">
    <property type="entry name" value="LIPOPROTEIN SIGNAL PEPTIDASE"/>
    <property type="match status" value="1"/>
</dbReference>
<evidence type="ECO:0000256" key="3">
    <source>
        <dbReference type="ARBA" id="ARBA00022670"/>
    </source>
</evidence>
<dbReference type="PANTHER" id="PTHR33695:SF1">
    <property type="entry name" value="LIPOPROTEIN SIGNAL PEPTIDASE"/>
    <property type="match status" value="1"/>
</dbReference>
<dbReference type="PRINTS" id="PR00781">
    <property type="entry name" value="LIPOSIGPTASE"/>
</dbReference>
<evidence type="ECO:0000256" key="2">
    <source>
        <dbReference type="ARBA" id="ARBA00022475"/>
    </source>
</evidence>
<dbReference type="InterPro" id="IPR001872">
    <property type="entry name" value="Peptidase_A8"/>
</dbReference>
<dbReference type="RefSeq" id="WP_378160231.1">
    <property type="nucleotide sequence ID" value="NZ_JBHSBU010000001.1"/>
</dbReference>
<keyword evidence="8 9" id="KW-0472">Membrane</keyword>
<evidence type="ECO:0000256" key="8">
    <source>
        <dbReference type="ARBA" id="ARBA00023136"/>
    </source>
</evidence>
<keyword evidence="5 9" id="KW-0064">Aspartyl protease</keyword>
<reference evidence="12" key="1">
    <citation type="journal article" date="2019" name="Int. J. Syst. Evol. Microbiol.">
        <title>The Global Catalogue of Microorganisms (GCM) 10K type strain sequencing project: providing services to taxonomists for standard genome sequencing and annotation.</title>
        <authorList>
            <consortium name="The Broad Institute Genomics Platform"/>
            <consortium name="The Broad Institute Genome Sequencing Center for Infectious Disease"/>
            <person name="Wu L."/>
            <person name="Ma J."/>
        </authorList>
    </citation>
    <scope>NUCLEOTIDE SEQUENCE [LARGE SCALE GENOMIC DNA]</scope>
    <source>
        <strain evidence="12">LMG 29894</strain>
    </source>
</reference>
<keyword evidence="12" id="KW-1185">Reference proteome</keyword>
<feature type="active site" evidence="9">
    <location>
        <position position="118"/>
    </location>
</feature>
<evidence type="ECO:0000313" key="11">
    <source>
        <dbReference type="EMBL" id="MFC4158006.1"/>
    </source>
</evidence>
<sequence length="164" mass="18027">MLSGARQWFVIAALVLLLDQASKIAVVNSLHYGQVIPLLPFFNLVLVHNTGAAFSFLADAGGWQRYFFSGLGIVVSIVISRMLLRHWQEKRLCWSLALILGGALGNVIDRSLYGYVIDFLDFYLGAHHWPAFNLADTAIVLGAALMVLDSFIKPPVKAGAETRP</sequence>
<evidence type="ECO:0000256" key="9">
    <source>
        <dbReference type="HAMAP-Rule" id="MF_00161"/>
    </source>
</evidence>
<comment type="caution">
    <text evidence="11">The sequence shown here is derived from an EMBL/GenBank/DDBJ whole genome shotgun (WGS) entry which is preliminary data.</text>
</comment>
<dbReference type="EC" id="3.4.23.36" evidence="9"/>
<comment type="similarity">
    <text evidence="1 9 10">Belongs to the peptidase A8 family.</text>
</comment>
<comment type="subcellular location">
    <subcellularLocation>
        <location evidence="9">Cell membrane</location>
        <topology evidence="9">Multi-pass membrane protein</topology>
    </subcellularLocation>
</comment>
<keyword evidence="2 9" id="KW-1003">Cell membrane</keyword>
<keyword evidence="4 9" id="KW-0812">Transmembrane</keyword>
<feature type="transmembrane region" description="Helical" evidence="9">
    <location>
        <begin position="66"/>
        <end position="84"/>
    </location>
</feature>
<evidence type="ECO:0000313" key="12">
    <source>
        <dbReference type="Proteomes" id="UP001595791"/>
    </source>
</evidence>
<comment type="caution">
    <text evidence="9">Lacks conserved residue(s) required for the propagation of feature annotation.</text>
</comment>
<dbReference type="GO" id="GO:0004190">
    <property type="term" value="F:aspartic-type endopeptidase activity"/>
    <property type="evidence" value="ECO:0007669"/>
    <property type="project" value="UniProtKB-EC"/>
</dbReference>
<evidence type="ECO:0000256" key="7">
    <source>
        <dbReference type="ARBA" id="ARBA00022989"/>
    </source>
</evidence>
<evidence type="ECO:0000256" key="4">
    <source>
        <dbReference type="ARBA" id="ARBA00022692"/>
    </source>
</evidence>
<feature type="transmembrane region" description="Helical" evidence="9">
    <location>
        <begin position="128"/>
        <end position="148"/>
    </location>
</feature>
<dbReference type="Proteomes" id="UP001595791">
    <property type="component" value="Unassembled WGS sequence"/>
</dbReference>
<evidence type="ECO:0000256" key="5">
    <source>
        <dbReference type="ARBA" id="ARBA00022750"/>
    </source>
</evidence>
<evidence type="ECO:0000256" key="6">
    <source>
        <dbReference type="ARBA" id="ARBA00022801"/>
    </source>
</evidence>
<dbReference type="Pfam" id="PF01252">
    <property type="entry name" value="Peptidase_A8"/>
    <property type="match status" value="1"/>
</dbReference>
<keyword evidence="3 9" id="KW-0645">Protease</keyword>
<dbReference type="HAMAP" id="MF_00161">
    <property type="entry name" value="LspA"/>
    <property type="match status" value="1"/>
</dbReference>
<evidence type="ECO:0000256" key="1">
    <source>
        <dbReference type="ARBA" id="ARBA00006139"/>
    </source>
</evidence>
<feature type="active site" evidence="9">
    <location>
        <position position="136"/>
    </location>
</feature>
<dbReference type="EMBL" id="JBHSBU010000001">
    <property type="protein sequence ID" value="MFC4158006.1"/>
    <property type="molecule type" value="Genomic_DNA"/>
</dbReference>
<evidence type="ECO:0000256" key="10">
    <source>
        <dbReference type="RuleBase" id="RU004181"/>
    </source>
</evidence>
<organism evidence="11 12">
    <name type="scientific">Chitinimonas lacunae</name>
    <dbReference type="NCBI Taxonomy" id="1963018"/>
    <lineage>
        <taxon>Bacteria</taxon>
        <taxon>Pseudomonadati</taxon>
        <taxon>Pseudomonadota</taxon>
        <taxon>Betaproteobacteria</taxon>
        <taxon>Neisseriales</taxon>
        <taxon>Chitinibacteraceae</taxon>
        <taxon>Chitinimonas</taxon>
    </lineage>
</organism>
<comment type="catalytic activity">
    <reaction evidence="9">
        <text>Release of signal peptides from bacterial membrane prolipoproteins. Hydrolyzes -Xaa-Yaa-Zaa-|-(S,diacylglyceryl)Cys-, in which Xaa is hydrophobic (preferably Leu), and Yaa (Ala or Ser) and Zaa (Gly or Ala) have small, neutral side chains.</text>
        <dbReference type="EC" id="3.4.23.36"/>
    </reaction>
</comment>
<dbReference type="NCBIfam" id="TIGR00077">
    <property type="entry name" value="lspA"/>
    <property type="match status" value="1"/>
</dbReference>
<comment type="function">
    <text evidence="9">This protein specifically catalyzes the removal of signal peptides from prolipoproteins.</text>
</comment>
<accession>A0ABV8MLS9</accession>
<comment type="pathway">
    <text evidence="9">Protein modification; lipoprotein biosynthesis (signal peptide cleavage).</text>
</comment>
<name>A0ABV8MLS9_9NEIS</name>